<evidence type="ECO:0000313" key="4">
    <source>
        <dbReference type="Proteomes" id="UP000887116"/>
    </source>
</evidence>
<accession>A0A8X6GA97</accession>
<protein>
    <submittedName>
        <fullName evidence="3">Uncharacterized protein</fullName>
    </submittedName>
</protein>
<gene>
    <name evidence="3" type="primary">NCL1_19763</name>
    <name evidence="3" type="ORF">TNCT_677701</name>
</gene>
<feature type="compositionally biased region" description="Polar residues" evidence="1">
    <location>
        <begin position="35"/>
        <end position="67"/>
    </location>
</feature>
<feature type="transmembrane region" description="Helical" evidence="2">
    <location>
        <begin position="83"/>
        <end position="106"/>
    </location>
</feature>
<dbReference type="Proteomes" id="UP000887116">
    <property type="component" value="Unassembled WGS sequence"/>
</dbReference>
<dbReference type="EMBL" id="BMAO01015155">
    <property type="protein sequence ID" value="GFQ99757.1"/>
    <property type="molecule type" value="Genomic_DNA"/>
</dbReference>
<evidence type="ECO:0000256" key="2">
    <source>
        <dbReference type="SAM" id="Phobius"/>
    </source>
</evidence>
<keyword evidence="4" id="KW-1185">Reference proteome</keyword>
<proteinExistence type="predicted"/>
<name>A0A8X6GA97_TRICU</name>
<feature type="region of interest" description="Disordered" evidence="1">
    <location>
        <begin position="20"/>
        <end position="74"/>
    </location>
</feature>
<keyword evidence="2" id="KW-0472">Membrane</keyword>
<dbReference type="AlphaFoldDB" id="A0A8X6GA97"/>
<evidence type="ECO:0000256" key="1">
    <source>
        <dbReference type="SAM" id="MobiDB-lite"/>
    </source>
</evidence>
<sequence length="135" mass="14912">MDIATINVVEESEAAPLLAAKKRTTCRSRRDTGATKKSTARQSNKGKVGFQSSTEETSDEGASTSNRMLHVPERRESEQTPYLIFRAIIHTAVAAWPLTFAIFGLACFLDCPANPLLPLMNFMAGLSDRQLLYFD</sequence>
<evidence type="ECO:0000313" key="3">
    <source>
        <dbReference type="EMBL" id="GFQ99757.1"/>
    </source>
</evidence>
<organism evidence="3 4">
    <name type="scientific">Trichonephila clavata</name>
    <name type="common">Joro spider</name>
    <name type="synonym">Nephila clavata</name>
    <dbReference type="NCBI Taxonomy" id="2740835"/>
    <lineage>
        <taxon>Eukaryota</taxon>
        <taxon>Metazoa</taxon>
        <taxon>Ecdysozoa</taxon>
        <taxon>Arthropoda</taxon>
        <taxon>Chelicerata</taxon>
        <taxon>Arachnida</taxon>
        <taxon>Araneae</taxon>
        <taxon>Araneomorphae</taxon>
        <taxon>Entelegynae</taxon>
        <taxon>Araneoidea</taxon>
        <taxon>Nephilidae</taxon>
        <taxon>Trichonephila</taxon>
    </lineage>
</organism>
<reference evidence="3" key="1">
    <citation type="submission" date="2020-07" db="EMBL/GenBank/DDBJ databases">
        <title>Multicomponent nature underlies the extraordinary mechanical properties of spider dragline silk.</title>
        <authorList>
            <person name="Kono N."/>
            <person name="Nakamura H."/>
            <person name="Mori M."/>
            <person name="Yoshida Y."/>
            <person name="Ohtoshi R."/>
            <person name="Malay A.D."/>
            <person name="Moran D.A.P."/>
            <person name="Tomita M."/>
            <person name="Numata K."/>
            <person name="Arakawa K."/>
        </authorList>
    </citation>
    <scope>NUCLEOTIDE SEQUENCE</scope>
</reference>
<comment type="caution">
    <text evidence="3">The sequence shown here is derived from an EMBL/GenBank/DDBJ whole genome shotgun (WGS) entry which is preliminary data.</text>
</comment>
<keyword evidence="2" id="KW-0812">Transmembrane</keyword>
<keyword evidence="2" id="KW-1133">Transmembrane helix</keyword>